<comment type="caution">
    <text evidence="2">The sequence shown here is derived from an EMBL/GenBank/DDBJ whole genome shotgun (WGS) entry which is preliminary data.</text>
</comment>
<dbReference type="Gene3D" id="3.40.630.30">
    <property type="match status" value="1"/>
</dbReference>
<evidence type="ECO:0000313" key="2">
    <source>
        <dbReference type="EMBL" id="GGL10424.1"/>
    </source>
</evidence>
<proteinExistence type="predicted"/>
<evidence type="ECO:0000259" key="1">
    <source>
        <dbReference type="PROSITE" id="PS51186"/>
    </source>
</evidence>
<dbReference type="InterPro" id="IPR000182">
    <property type="entry name" value="GNAT_dom"/>
</dbReference>
<dbReference type="EMBL" id="BMPE01000011">
    <property type="protein sequence ID" value="GGL10424.1"/>
    <property type="molecule type" value="Genomic_DNA"/>
</dbReference>
<evidence type="ECO:0000313" key="3">
    <source>
        <dbReference type="Proteomes" id="UP000604341"/>
    </source>
</evidence>
<reference evidence="3" key="1">
    <citation type="journal article" date="2019" name="Int. J. Syst. Evol. Microbiol.">
        <title>The Global Catalogue of Microorganisms (GCM) 10K type strain sequencing project: providing services to taxonomists for standard genome sequencing and annotation.</title>
        <authorList>
            <consortium name="The Broad Institute Genomics Platform"/>
            <consortium name="The Broad Institute Genome Sequencing Center for Infectious Disease"/>
            <person name="Wu L."/>
            <person name="Ma J."/>
        </authorList>
    </citation>
    <scope>NUCLEOTIDE SEQUENCE [LARGE SCALE GENOMIC DNA]</scope>
    <source>
        <strain evidence="3">JCM 19173</strain>
    </source>
</reference>
<dbReference type="Pfam" id="PF00583">
    <property type="entry name" value="Acetyltransf_1"/>
    <property type="match status" value="1"/>
</dbReference>
<sequence>MNELIRQLAQAEASAHGRGGVRAEFGPLVAAYHGPDLALNSAWHDGHATPTEADLSAFEAFSAQHAAPITLHVLSPFVNAALPLLTARGYVLSYTLHAYTRDLRDLPSTPALEVTAETDPATWAALSGQGFGPGSEPIMRVVAGLPGTQRFTAHVDGQHAGTAALNVQGNVAALFGTSTRPQWRGRGVQTALLAARLHAARGQGAALASVFATPGSDSERNIRRAGFQLSALRLTFTRPG</sequence>
<gene>
    <name evidence="2" type="ORF">GCM10010844_31360</name>
</gene>
<protein>
    <recommendedName>
        <fullName evidence="1">N-acetyltransferase domain-containing protein</fullName>
    </recommendedName>
</protein>
<name>A0ABQ2FN42_9DEIO</name>
<organism evidence="2 3">
    <name type="scientific">Deinococcus radiotolerans</name>
    <dbReference type="NCBI Taxonomy" id="1309407"/>
    <lineage>
        <taxon>Bacteria</taxon>
        <taxon>Thermotogati</taxon>
        <taxon>Deinococcota</taxon>
        <taxon>Deinococci</taxon>
        <taxon>Deinococcales</taxon>
        <taxon>Deinococcaceae</taxon>
        <taxon>Deinococcus</taxon>
    </lineage>
</organism>
<dbReference type="Proteomes" id="UP000604341">
    <property type="component" value="Unassembled WGS sequence"/>
</dbReference>
<accession>A0ABQ2FN42</accession>
<dbReference type="PROSITE" id="PS51186">
    <property type="entry name" value="GNAT"/>
    <property type="match status" value="1"/>
</dbReference>
<dbReference type="SUPFAM" id="SSF55729">
    <property type="entry name" value="Acyl-CoA N-acyltransferases (Nat)"/>
    <property type="match status" value="1"/>
</dbReference>
<keyword evidence="3" id="KW-1185">Reference proteome</keyword>
<dbReference type="RefSeq" id="WP_189069925.1">
    <property type="nucleotide sequence ID" value="NZ_BMPE01000011.1"/>
</dbReference>
<dbReference type="InterPro" id="IPR016181">
    <property type="entry name" value="Acyl_CoA_acyltransferase"/>
</dbReference>
<feature type="domain" description="N-acetyltransferase" evidence="1">
    <location>
        <begin position="110"/>
        <end position="240"/>
    </location>
</feature>